<dbReference type="Proteomes" id="UP000038040">
    <property type="component" value="Unplaced"/>
</dbReference>
<proteinExistence type="predicted"/>
<evidence type="ECO:0000256" key="1">
    <source>
        <dbReference type="ARBA" id="ARBA00004141"/>
    </source>
</evidence>
<feature type="transmembrane region" description="Helical" evidence="7">
    <location>
        <begin position="298"/>
        <end position="315"/>
    </location>
</feature>
<dbReference type="GO" id="GO:0060076">
    <property type="term" value="C:excitatory synapse"/>
    <property type="evidence" value="ECO:0007669"/>
    <property type="project" value="TreeGrafter"/>
</dbReference>
<dbReference type="GO" id="GO:0005313">
    <property type="term" value="F:L-glutamate transmembrane transporter activity"/>
    <property type="evidence" value="ECO:0007669"/>
    <property type="project" value="TreeGrafter"/>
</dbReference>
<feature type="transmembrane region" description="Helical" evidence="7">
    <location>
        <begin position="166"/>
        <end position="188"/>
    </location>
</feature>
<organism evidence="10 12">
    <name type="scientific">Dracunculus medinensis</name>
    <name type="common">Guinea worm</name>
    <dbReference type="NCBI Taxonomy" id="318479"/>
    <lineage>
        <taxon>Eukaryota</taxon>
        <taxon>Metazoa</taxon>
        <taxon>Ecdysozoa</taxon>
        <taxon>Nematoda</taxon>
        <taxon>Chromadorea</taxon>
        <taxon>Rhabditida</taxon>
        <taxon>Spirurina</taxon>
        <taxon>Dracunculoidea</taxon>
        <taxon>Dracunculidae</taxon>
        <taxon>Dracunculus</taxon>
    </lineage>
</organism>
<evidence type="ECO:0000313" key="10">
    <source>
        <dbReference type="Proteomes" id="UP000038040"/>
    </source>
</evidence>
<dbReference type="GO" id="GO:0015293">
    <property type="term" value="F:symporter activity"/>
    <property type="evidence" value="ECO:0007669"/>
    <property type="project" value="UniProtKB-KW"/>
</dbReference>
<dbReference type="InterPro" id="IPR036259">
    <property type="entry name" value="MFS_trans_sf"/>
</dbReference>
<feature type="transmembrane region" description="Helical" evidence="7">
    <location>
        <begin position="130"/>
        <end position="154"/>
    </location>
</feature>
<feature type="transmembrane region" description="Helical" evidence="7">
    <location>
        <begin position="417"/>
        <end position="436"/>
    </location>
</feature>
<dbReference type="GO" id="GO:0035249">
    <property type="term" value="P:synaptic transmission, glutamatergic"/>
    <property type="evidence" value="ECO:0007669"/>
    <property type="project" value="TreeGrafter"/>
</dbReference>
<dbReference type="GO" id="GO:0005326">
    <property type="term" value="F:neurotransmitter transmembrane transporter activity"/>
    <property type="evidence" value="ECO:0007669"/>
    <property type="project" value="TreeGrafter"/>
</dbReference>
<feature type="transmembrane region" description="Helical" evidence="7">
    <location>
        <begin position="259"/>
        <end position="278"/>
    </location>
</feature>
<dbReference type="InterPro" id="IPR011701">
    <property type="entry name" value="MFS"/>
</dbReference>
<dbReference type="InterPro" id="IPR050382">
    <property type="entry name" value="MFS_Na/Anion_cotransporter"/>
</dbReference>
<dbReference type="GO" id="GO:0098700">
    <property type="term" value="P:neurotransmitter loading into synaptic vesicle"/>
    <property type="evidence" value="ECO:0007669"/>
    <property type="project" value="TreeGrafter"/>
</dbReference>
<dbReference type="FunFam" id="1.20.1250.20:FF:000226">
    <property type="entry name" value="Vesicular GLUtamate transporter"/>
    <property type="match status" value="1"/>
</dbReference>
<gene>
    <name evidence="9" type="ORF">DME_LOCUS2635</name>
</gene>
<protein>
    <submittedName>
        <fullName evidence="12">MFS domain-containing protein</fullName>
    </submittedName>
</protein>
<dbReference type="AlphaFoldDB" id="A0A0N4ULQ9"/>
<evidence type="ECO:0000313" key="11">
    <source>
        <dbReference type="Proteomes" id="UP000274756"/>
    </source>
</evidence>
<feature type="transmembrane region" description="Helical" evidence="7">
    <location>
        <begin position="392"/>
        <end position="411"/>
    </location>
</feature>
<evidence type="ECO:0000256" key="6">
    <source>
        <dbReference type="ARBA" id="ARBA00023136"/>
    </source>
</evidence>
<dbReference type="FunFam" id="1.20.1250.20:FF:000003">
    <property type="entry name" value="Solute carrier family 17 member 3"/>
    <property type="match status" value="1"/>
</dbReference>
<dbReference type="GO" id="GO:0050803">
    <property type="term" value="P:regulation of synapse structure or activity"/>
    <property type="evidence" value="ECO:0007669"/>
    <property type="project" value="TreeGrafter"/>
</dbReference>
<evidence type="ECO:0000256" key="7">
    <source>
        <dbReference type="SAM" id="Phobius"/>
    </source>
</evidence>
<reference evidence="12" key="1">
    <citation type="submission" date="2017-02" db="UniProtKB">
        <authorList>
            <consortium name="WormBaseParasite"/>
        </authorList>
    </citation>
    <scope>IDENTIFICATION</scope>
</reference>
<feature type="transmembrane region" description="Helical" evidence="7">
    <location>
        <begin position="194"/>
        <end position="215"/>
    </location>
</feature>
<keyword evidence="4" id="KW-0769">Symport</keyword>
<dbReference type="InterPro" id="IPR020846">
    <property type="entry name" value="MFS_dom"/>
</dbReference>
<reference evidence="9 11" key="2">
    <citation type="submission" date="2018-11" db="EMBL/GenBank/DDBJ databases">
        <authorList>
            <consortium name="Pathogen Informatics"/>
        </authorList>
    </citation>
    <scope>NUCLEOTIDE SEQUENCE [LARGE SCALE GENOMIC DNA]</scope>
</reference>
<dbReference type="SUPFAM" id="SSF103473">
    <property type="entry name" value="MFS general substrate transporter"/>
    <property type="match status" value="1"/>
</dbReference>
<accession>A0A0N4ULQ9</accession>
<feature type="transmembrane region" description="Helical" evidence="7">
    <location>
        <begin position="360"/>
        <end position="380"/>
    </location>
</feature>
<feature type="domain" description="Major facilitator superfamily (MFS) profile" evidence="8">
    <location>
        <begin position="24"/>
        <end position="441"/>
    </location>
</feature>
<feature type="transmembrane region" description="Helical" evidence="7">
    <location>
        <begin position="335"/>
        <end position="354"/>
    </location>
</feature>
<keyword evidence="5 7" id="KW-1133">Transmembrane helix</keyword>
<keyword evidence="2" id="KW-0813">Transport</keyword>
<dbReference type="GO" id="GO:0030672">
    <property type="term" value="C:synaptic vesicle membrane"/>
    <property type="evidence" value="ECO:0007669"/>
    <property type="project" value="TreeGrafter"/>
</dbReference>
<evidence type="ECO:0000313" key="12">
    <source>
        <dbReference type="WBParaSite" id="DME_0000874401-mRNA-1"/>
    </source>
</evidence>
<dbReference type="STRING" id="318479.A0A0N4ULQ9"/>
<evidence type="ECO:0000259" key="8">
    <source>
        <dbReference type="PROSITE" id="PS50850"/>
    </source>
</evidence>
<dbReference type="PROSITE" id="PS50850">
    <property type="entry name" value="MFS"/>
    <property type="match status" value="1"/>
</dbReference>
<dbReference type="PANTHER" id="PTHR11662">
    <property type="entry name" value="SOLUTE CARRIER FAMILY 17"/>
    <property type="match status" value="1"/>
</dbReference>
<feature type="transmembrane region" description="Helical" evidence="7">
    <location>
        <begin position="103"/>
        <end position="124"/>
    </location>
</feature>
<name>A0A0N4ULQ9_DRAME</name>
<feature type="transmembrane region" description="Helical" evidence="7">
    <location>
        <begin position="23"/>
        <end position="43"/>
    </location>
</feature>
<dbReference type="Gene3D" id="1.20.1250.20">
    <property type="entry name" value="MFS general substrate transporter like domains"/>
    <property type="match status" value="2"/>
</dbReference>
<dbReference type="PANTHER" id="PTHR11662:SF206">
    <property type="entry name" value="MAJOR FACILITATOR SUPERFAMILY (MFS) PROFILE DOMAIN-CONTAINING PROTEIN-RELATED"/>
    <property type="match status" value="1"/>
</dbReference>
<evidence type="ECO:0000256" key="3">
    <source>
        <dbReference type="ARBA" id="ARBA00022692"/>
    </source>
</evidence>
<keyword evidence="6 7" id="KW-0472">Membrane</keyword>
<dbReference type="OrthoDB" id="2985014at2759"/>
<keyword evidence="3 7" id="KW-0812">Transmembrane</keyword>
<evidence type="ECO:0000256" key="4">
    <source>
        <dbReference type="ARBA" id="ARBA00022847"/>
    </source>
</evidence>
<evidence type="ECO:0000313" key="9">
    <source>
        <dbReference type="EMBL" id="VDN52662.1"/>
    </source>
</evidence>
<evidence type="ECO:0000256" key="2">
    <source>
        <dbReference type="ARBA" id="ARBA00022448"/>
    </source>
</evidence>
<keyword evidence="11" id="KW-1185">Reference proteome</keyword>
<comment type="subcellular location">
    <subcellularLocation>
        <location evidence="1">Membrane</location>
        <topology evidence="1">Multi-pass membrane protein</topology>
    </subcellularLocation>
</comment>
<dbReference type="Proteomes" id="UP000274756">
    <property type="component" value="Unassembled WGS sequence"/>
</dbReference>
<dbReference type="WBParaSite" id="DME_0000874401-mRNA-1">
    <property type="protein sequence ID" value="DME_0000874401-mRNA-1"/>
    <property type="gene ID" value="DME_0000874401"/>
</dbReference>
<dbReference type="EMBL" id="UYYG01000071">
    <property type="protein sequence ID" value="VDN52662.1"/>
    <property type="molecule type" value="Genomic_DNA"/>
</dbReference>
<evidence type="ECO:0000256" key="5">
    <source>
        <dbReference type="ARBA" id="ARBA00022989"/>
    </source>
</evidence>
<sequence>MENVQQLHTIEEKSKFFLLKKRWQIAIMACLGFIVAFGIRCNFGAAKGRMINNFTDPFGQNFSQQFFWTTTELGILESAFFYGYAITQIPGGMLAAKFAPNRLFGFSILITAILNIFLALALTAHPQMDYIVITIQVCQGLSLGISYPAMHGVWRYWAPPMERSKLATTTFTGGYIGVMVGLPLSAYLVSYIDWFAPFYFFGIIGIIWAVLWFFISAPTPATCRHIKEDERKYIIEHVGKVSSSPLTTIPWKSVIFSPAVWAIVICTFCRSWTFFLLLGNQLTYMADVLHLKIQNGGIISSLPHLLMSLVVLFAGQLADYLRSTGKLSTIAVRKVFNTLGFAGEAVFLCCLAFVNNPTLAISILVLAAGFSGFAITGFNVNHFDIAPRYAPILMGLSNGIGALAGISGFGTDAGWRSAFLIATVVDILAVITFLVFGRGELQEWAKEVEREQSMQEVVRKLCKLFYDITSKTSIITKDPTV</sequence>
<dbReference type="Pfam" id="PF07690">
    <property type="entry name" value="MFS_1"/>
    <property type="match status" value="1"/>
</dbReference>